<evidence type="ECO:0000259" key="1">
    <source>
        <dbReference type="PROSITE" id="PS50011"/>
    </source>
</evidence>
<evidence type="ECO:0000313" key="2">
    <source>
        <dbReference type="EMBL" id="TPE42794.1"/>
    </source>
</evidence>
<dbReference type="GO" id="GO:0004521">
    <property type="term" value="F:RNA endonuclease activity"/>
    <property type="evidence" value="ECO:0007669"/>
    <property type="project" value="InterPro"/>
</dbReference>
<proteinExistence type="predicted"/>
<protein>
    <submittedName>
        <fullName evidence="2">Protein kinase family protein</fullName>
    </submittedName>
</protein>
<dbReference type="GO" id="GO:0004674">
    <property type="term" value="F:protein serine/threonine kinase activity"/>
    <property type="evidence" value="ECO:0007669"/>
    <property type="project" value="InterPro"/>
</dbReference>
<dbReference type="InterPro" id="IPR045133">
    <property type="entry name" value="IRE1/2-like"/>
</dbReference>
<reference evidence="2 3" key="1">
    <citation type="submission" date="2019-06" db="EMBL/GenBank/DDBJ databases">
        <title>A novel bacterium of genus Marinomonas, isolated from coastal sand.</title>
        <authorList>
            <person name="Huang H."/>
            <person name="Mo K."/>
            <person name="Hu Y."/>
        </authorList>
    </citation>
    <scope>NUCLEOTIDE SEQUENCE [LARGE SCALE GENOMIC DNA]</scope>
    <source>
        <strain evidence="2 3">HB171799</strain>
    </source>
</reference>
<dbReference type="GO" id="GO:0005524">
    <property type="term" value="F:ATP binding"/>
    <property type="evidence" value="ECO:0007669"/>
    <property type="project" value="InterPro"/>
</dbReference>
<keyword evidence="3" id="KW-1185">Reference proteome</keyword>
<keyword evidence="2" id="KW-0808">Transferase</keyword>
<dbReference type="Proteomes" id="UP000315901">
    <property type="component" value="Unassembled WGS sequence"/>
</dbReference>
<feature type="domain" description="Protein kinase" evidence="1">
    <location>
        <begin position="1"/>
        <end position="207"/>
    </location>
</feature>
<dbReference type="PROSITE" id="PS50011">
    <property type="entry name" value="PROTEIN_KINASE_DOM"/>
    <property type="match status" value="1"/>
</dbReference>
<dbReference type="EMBL" id="VFRR01000128">
    <property type="protein sequence ID" value="TPE42794.1"/>
    <property type="molecule type" value="Genomic_DNA"/>
</dbReference>
<dbReference type="PANTHER" id="PTHR13954">
    <property type="entry name" value="IRE1-RELATED"/>
    <property type="match status" value="1"/>
</dbReference>
<dbReference type="InterPro" id="IPR011009">
    <property type="entry name" value="Kinase-like_dom_sf"/>
</dbReference>
<organism evidence="2 3">
    <name type="scientific">Maribrevibacterium harenarium</name>
    <dbReference type="NCBI Taxonomy" id="2589817"/>
    <lineage>
        <taxon>Bacteria</taxon>
        <taxon>Pseudomonadati</taxon>
        <taxon>Pseudomonadota</taxon>
        <taxon>Gammaproteobacteria</taxon>
        <taxon>Oceanospirillales</taxon>
        <taxon>Oceanospirillaceae</taxon>
        <taxon>Maribrevibacterium</taxon>
    </lineage>
</organism>
<dbReference type="GO" id="GO:0036498">
    <property type="term" value="P:IRE1-mediated unfolded protein response"/>
    <property type="evidence" value="ECO:0007669"/>
    <property type="project" value="TreeGrafter"/>
</dbReference>
<dbReference type="PANTHER" id="PTHR13954:SF6">
    <property type="entry name" value="NON-SPECIFIC SERINE_THREONINE PROTEIN KINASE"/>
    <property type="match status" value="1"/>
</dbReference>
<comment type="caution">
    <text evidence="2">The sequence shown here is derived from an EMBL/GenBank/DDBJ whole genome shotgun (WGS) entry which is preliminary data.</text>
</comment>
<dbReference type="RefSeq" id="WP_140591954.1">
    <property type="nucleotide sequence ID" value="NZ_VFRR01000128.1"/>
</dbReference>
<keyword evidence="2" id="KW-0418">Kinase</keyword>
<dbReference type="OrthoDB" id="9801841at2"/>
<accession>A0A501W3V1</accession>
<dbReference type="AlphaFoldDB" id="A0A501W3V1"/>
<dbReference type="Gene3D" id="1.10.510.10">
    <property type="entry name" value="Transferase(Phosphotransferase) domain 1"/>
    <property type="match status" value="1"/>
</dbReference>
<dbReference type="Pfam" id="PF00069">
    <property type="entry name" value="Pkinase"/>
    <property type="match status" value="1"/>
</dbReference>
<gene>
    <name evidence="2" type="ORF">FJM67_17410</name>
</gene>
<dbReference type="InterPro" id="IPR000719">
    <property type="entry name" value="Prot_kinase_dom"/>
</dbReference>
<name>A0A501W3V1_9GAMM</name>
<dbReference type="GO" id="GO:0051082">
    <property type="term" value="F:unfolded protein binding"/>
    <property type="evidence" value="ECO:0007669"/>
    <property type="project" value="TreeGrafter"/>
</dbReference>
<dbReference type="SUPFAM" id="SSF56112">
    <property type="entry name" value="Protein kinase-like (PK-like)"/>
    <property type="match status" value="1"/>
</dbReference>
<sequence>MTLTYYRVFKAQLFNEQVWAKCYCLDHLSPLEREAQLKSLGREALVLKRLGRVNGVQRYQDKELVDDKYYIFVEKAPKLTLIAWVQSNPCRQERLKLLVKIAQTIEQIQKFDDPVIIHRAINPSNIRIDADGDPMLINFELCQHEMVATLPLNARRTFEQNYQAPEVNRPGSSLTYAADIFSLGLIIYFTLTAKLPFVCNPPIFNRG</sequence>
<evidence type="ECO:0000313" key="3">
    <source>
        <dbReference type="Proteomes" id="UP000315901"/>
    </source>
</evidence>